<protein>
    <submittedName>
        <fullName evidence="1">25395_t:CDS:1</fullName>
    </submittedName>
</protein>
<organism evidence="1 2">
    <name type="scientific">Dentiscutata erythropus</name>
    <dbReference type="NCBI Taxonomy" id="1348616"/>
    <lineage>
        <taxon>Eukaryota</taxon>
        <taxon>Fungi</taxon>
        <taxon>Fungi incertae sedis</taxon>
        <taxon>Mucoromycota</taxon>
        <taxon>Glomeromycotina</taxon>
        <taxon>Glomeromycetes</taxon>
        <taxon>Diversisporales</taxon>
        <taxon>Gigasporaceae</taxon>
        <taxon>Dentiscutata</taxon>
    </lineage>
</organism>
<accession>A0A9N9ING0</accession>
<reference evidence="1" key="1">
    <citation type="submission" date="2021-06" db="EMBL/GenBank/DDBJ databases">
        <authorList>
            <person name="Kallberg Y."/>
            <person name="Tangrot J."/>
            <person name="Rosling A."/>
        </authorList>
    </citation>
    <scope>NUCLEOTIDE SEQUENCE</scope>
    <source>
        <strain evidence="1">MA453B</strain>
    </source>
</reference>
<evidence type="ECO:0000313" key="2">
    <source>
        <dbReference type="Proteomes" id="UP000789405"/>
    </source>
</evidence>
<sequence length="125" mass="14067">MDKEIGSGEEDENGEEINESAIKILRNISDIYSKSEDDTYSHAPSSSNLNQLEKEFKIAISDSLNKYWLDFCEVGLVATLLDPKNQKNVSHLNITSDDQLQQTSTLITTEITQNSFFESIFGVQD</sequence>
<dbReference type="Proteomes" id="UP000789405">
    <property type="component" value="Unassembled WGS sequence"/>
</dbReference>
<comment type="caution">
    <text evidence="1">The sequence shown here is derived from an EMBL/GenBank/DDBJ whole genome shotgun (WGS) entry which is preliminary data.</text>
</comment>
<name>A0A9N9ING0_9GLOM</name>
<evidence type="ECO:0000313" key="1">
    <source>
        <dbReference type="EMBL" id="CAG8740450.1"/>
    </source>
</evidence>
<gene>
    <name evidence="1" type="ORF">DERYTH_LOCUS15956</name>
</gene>
<dbReference type="OrthoDB" id="2431270at2759"/>
<keyword evidence="2" id="KW-1185">Reference proteome</keyword>
<dbReference type="AlphaFoldDB" id="A0A9N9ING0"/>
<dbReference type="EMBL" id="CAJVPY010013424">
    <property type="protein sequence ID" value="CAG8740450.1"/>
    <property type="molecule type" value="Genomic_DNA"/>
</dbReference>
<proteinExistence type="predicted"/>